<name>A0A1F7RT87_9BACT</name>
<evidence type="ECO:0000313" key="2">
    <source>
        <dbReference type="Proteomes" id="UP000179266"/>
    </source>
</evidence>
<dbReference type="InterPro" id="IPR027417">
    <property type="entry name" value="P-loop_NTPase"/>
</dbReference>
<reference evidence="1 2" key="1">
    <citation type="journal article" date="2016" name="Nat. Commun.">
        <title>Thousands of microbial genomes shed light on interconnected biogeochemical processes in an aquifer system.</title>
        <authorList>
            <person name="Anantharaman K."/>
            <person name="Brown C.T."/>
            <person name="Hug L.A."/>
            <person name="Sharon I."/>
            <person name="Castelle C.J."/>
            <person name="Probst A.J."/>
            <person name="Thomas B.C."/>
            <person name="Singh A."/>
            <person name="Wilkins M.J."/>
            <person name="Karaoz U."/>
            <person name="Brodie E.L."/>
            <person name="Williams K.H."/>
            <person name="Hubbard S.S."/>
            <person name="Banfield J.F."/>
        </authorList>
    </citation>
    <scope>NUCLEOTIDE SEQUENCE [LARGE SCALE GENOMIC DNA]</scope>
</reference>
<dbReference type="Pfam" id="PF13469">
    <property type="entry name" value="Sulfotransfer_3"/>
    <property type="match status" value="1"/>
</dbReference>
<gene>
    <name evidence="1" type="ORF">A2161_22545</name>
</gene>
<evidence type="ECO:0008006" key="3">
    <source>
        <dbReference type="Google" id="ProtNLM"/>
    </source>
</evidence>
<comment type="caution">
    <text evidence="1">The sequence shown here is derived from an EMBL/GenBank/DDBJ whole genome shotgun (WGS) entry which is preliminary data.</text>
</comment>
<organism evidence="1 2">
    <name type="scientific">Candidatus Schekmanbacteria bacterium RBG_13_48_7</name>
    <dbReference type="NCBI Taxonomy" id="1817878"/>
    <lineage>
        <taxon>Bacteria</taxon>
        <taxon>Candidatus Schekmaniibacteriota</taxon>
    </lineage>
</organism>
<dbReference type="SUPFAM" id="SSF52540">
    <property type="entry name" value="P-loop containing nucleoside triphosphate hydrolases"/>
    <property type="match status" value="1"/>
</dbReference>
<dbReference type="AlphaFoldDB" id="A0A1F7RT87"/>
<dbReference type="InterPro" id="IPR052736">
    <property type="entry name" value="Stf3_sulfotransferase"/>
</dbReference>
<dbReference type="PANTHER" id="PTHR36451:SF1">
    <property type="entry name" value="OMEGA-HYDROXY-BETA-DIHYDROMENAQUINONE-9 SULFOTRANSFERASE STF3"/>
    <property type="match status" value="1"/>
</dbReference>
<accession>A0A1F7RT87</accession>
<sequence length="415" mass="49758">MLLKYKPQRTLKGKLYISFTEFLGWITKPVYKNSWRSDVLMKTAEKNTKLSDWGDKSFLNPLNILLESFEEEFNNKYFISKAAFYKNILRLLENRLYIQDELNQYPETKNLEIKKPLFIVSLPRTGTTLLHNLLCQDPNNRGLYIGECLRPCPPLNKKNKKIDMQKKAAIEYKEYIELFATDITFKHPVETTGFEECFFLMENSFTCMSFLLTNSLKEYDLWLKNSEFQVSLYRYYKQILQILLRRNKCDRWVLKSPVHLDYLDALLEVFPDACILQIHRDLVSVLPSFISLIMSLRGIFDKNLDIKSLRDDVLLWIDKFIDLNLKIRRNSNKGNFFDLKYSDLLKDPIQTVKIIYDYFGYEYSLQFEEKMHKWLQDHPKDKHGIHSYSLEDFDLDEEQIVNRYKLYYEQFIFNK</sequence>
<dbReference type="EMBL" id="MGDD01000230">
    <property type="protein sequence ID" value="OGL44308.1"/>
    <property type="molecule type" value="Genomic_DNA"/>
</dbReference>
<dbReference type="Proteomes" id="UP000179266">
    <property type="component" value="Unassembled WGS sequence"/>
</dbReference>
<dbReference type="PANTHER" id="PTHR36451">
    <property type="entry name" value="PAPS-DEPENDENT SULFOTRANSFERASE STF3"/>
    <property type="match status" value="1"/>
</dbReference>
<protein>
    <recommendedName>
        <fullName evidence="3">Sulfotransferase</fullName>
    </recommendedName>
</protein>
<dbReference type="Gene3D" id="3.40.50.300">
    <property type="entry name" value="P-loop containing nucleotide triphosphate hydrolases"/>
    <property type="match status" value="1"/>
</dbReference>
<evidence type="ECO:0000313" key="1">
    <source>
        <dbReference type="EMBL" id="OGL44308.1"/>
    </source>
</evidence>
<proteinExistence type="predicted"/>